<sequence>MRTALLPALLLPVVLLAAACTSDAPDPDRPAGPPEPGVLRVLAGSELADMQPVLEDAAEATGIEVKFTFTGTLEGAEALAKGEVDGKYDAVWFSSNRYPAGIPEAARRLGNQVKVMSSPVVLGLSTSSARRLGWADRRVGWGEIADHAGRRAFTYGMTDPSASNSGFSALVGVASALAGAGNAVDAGQIAAVTPELKEFFAAQALSAGSSGWLSEAYRRRASGEDVGARVDGLINYESVLLSMNAAGNLPEPLTIVYPSDGVVTADYPLTLLADAGDDARGAHQRLTDHLRTPDAQRRIMETTHRRPVVPGVEPDARFAVRDLVELPFPAARESVDALLSAYFNEIRRPSRTLYVLDTSGSMAGDRIESLRSALVGLTGADDSLTGRFRRFRSREEVTMLPFNTTPGTPRTFTLPEGDPGAGLAEIEAYAQGLTDGGGTAIYDSLSRAYDVMGPLMAADPDRFTSIVLMTDGENANGSGLADFTASFGRLPQPMREVPVFTVLFGEGSNVELSEVAALTGGKVFDARNAELGGVFQEIRGYQ</sequence>
<dbReference type="EMBL" id="JBHTLK010000097">
    <property type="protein sequence ID" value="MFD1149265.1"/>
    <property type="molecule type" value="Genomic_DNA"/>
</dbReference>
<evidence type="ECO:0000313" key="3">
    <source>
        <dbReference type="EMBL" id="MFD1149265.1"/>
    </source>
</evidence>
<dbReference type="Proteomes" id="UP001597168">
    <property type="component" value="Unassembled WGS sequence"/>
</dbReference>
<protein>
    <submittedName>
        <fullName evidence="3">Substrate-binding domain-containing protein</fullName>
    </submittedName>
</protein>
<dbReference type="Pfam" id="PF13531">
    <property type="entry name" value="SBP_bac_11"/>
    <property type="match status" value="1"/>
</dbReference>
<evidence type="ECO:0000259" key="2">
    <source>
        <dbReference type="PROSITE" id="PS50234"/>
    </source>
</evidence>
<keyword evidence="1" id="KW-0732">Signal</keyword>
<accession>A0ABW3QXH4</accession>
<dbReference type="SUPFAM" id="SSF53850">
    <property type="entry name" value="Periplasmic binding protein-like II"/>
    <property type="match status" value="1"/>
</dbReference>
<gene>
    <name evidence="3" type="ORF">ACFQ3T_19200</name>
</gene>
<feature type="signal peptide" evidence="1">
    <location>
        <begin position="1"/>
        <end position="24"/>
    </location>
</feature>
<feature type="chain" id="PRO_5047069338" evidence="1">
    <location>
        <begin position="25"/>
        <end position="542"/>
    </location>
</feature>
<feature type="domain" description="VWFA" evidence="2">
    <location>
        <begin position="351"/>
        <end position="542"/>
    </location>
</feature>
<name>A0ABW3QXH4_9PSEU</name>
<dbReference type="RefSeq" id="WP_380724674.1">
    <property type="nucleotide sequence ID" value="NZ_JBHTLK010000097.1"/>
</dbReference>
<proteinExistence type="predicted"/>
<dbReference type="Gene3D" id="3.40.50.410">
    <property type="entry name" value="von Willebrand factor, type A domain"/>
    <property type="match status" value="1"/>
</dbReference>
<organism evidence="3 4">
    <name type="scientific">Saccharothrix hoggarensis</name>
    <dbReference type="NCBI Taxonomy" id="913853"/>
    <lineage>
        <taxon>Bacteria</taxon>
        <taxon>Bacillati</taxon>
        <taxon>Actinomycetota</taxon>
        <taxon>Actinomycetes</taxon>
        <taxon>Pseudonocardiales</taxon>
        <taxon>Pseudonocardiaceae</taxon>
        <taxon>Saccharothrix</taxon>
    </lineage>
</organism>
<dbReference type="InterPro" id="IPR002035">
    <property type="entry name" value="VWF_A"/>
</dbReference>
<dbReference type="SUPFAM" id="SSF53300">
    <property type="entry name" value="vWA-like"/>
    <property type="match status" value="1"/>
</dbReference>
<dbReference type="CDD" id="cd00198">
    <property type="entry name" value="vWFA"/>
    <property type="match status" value="1"/>
</dbReference>
<evidence type="ECO:0000256" key="1">
    <source>
        <dbReference type="SAM" id="SignalP"/>
    </source>
</evidence>
<dbReference type="InterPro" id="IPR036465">
    <property type="entry name" value="vWFA_dom_sf"/>
</dbReference>
<dbReference type="PROSITE" id="PS50234">
    <property type="entry name" value="VWFA"/>
    <property type="match status" value="1"/>
</dbReference>
<comment type="caution">
    <text evidence="3">The sequence shown here is derived from an EMBL/GenBank/DDBJ whole genome shotgun (WGS) entry which is preliminary data.</text>
</comment>
<keyword evidence="4" id="KW-1185">Reference proteome</keyword>
<reference evidence="4" key="1">
    <citation type="journal article" date="2019" name="Int. J. Syst. Evol. Microbiol.">
        <title>The Global Catalogue of Microorganisms (GCM) 10K type strain sequencing project: providing services to taxonomists for standard genome sequencing and annotation.</title>
        <authorList>
            <consortium name="The Broad Institute Genomics Platform"/>
            <consortium name="The Broad Institute Genome Sequencing Center for Infectious Disease"/>
            <person name="Wu L."/>
            <person name="Ma J."/>
        </authorList>
    </citation>
    <scope>NUCLEOTIDE SEQUENCE [LARGE SCALE GENOMIC DNA]</scope>
    <source>
        <strain evidence="4">CCUG 60214</strain>
    </source>
</reference>
<dbReference type="PROSITE" id="PS51257">
    <property type="entry name" value="PROKAR_LIPOPROTEIN"/>
    <property type="match status" value="1"/>
</dbReference>
<evidence type="ECO:0000313" key="4">
    <source>
        <dbReference type="Proteomes" id="UP001597168"/>
    </source>
</evidence>